<organism evidence="1 2">
    <name type="scientific">Panagrellus redivivus</name>
    <name type="common">Microworm</name>
    <dbReference type="NCBI Taxonomy" id="6233"/>
    <lineage>
        <taxon>Eukaryota</taxon>
        <taxon>Metazoa</taxon>
        <taxon>Ecdysozoa</taxon>
        <taxon>Nematoda</taxon>
        <taxon>Chromadorea</taxon>
        <taxon>Rhabditida</taxon>
        <taxon>Tylenchina</taxon>
        <taxon>Panagrolaimomorpha</taxon>
        <taxon>Panagrolaimoidea</taxon>
        <taxon>Panagrolaimidae</taxon>
        <taxon>Panagrellus</taxon>
    </lineage>
</organism>
<dbReference type="WBParaSite" id="Pan_g21084.t1">
    <property type="protein sequence ID" value="Pan_g21084.t1"/>
    <property type="gene ID" value="Pan_g21084"/>
</dbReference>
<reference evidence="2" key="2">
    <citation type="submission" date="2020-10" db="UniProtKB">
        <authorList>
            <consortium name="WormBaseParasite"/>
        </authorList>
    </citation>
    <scope>IDENTIFICATION</scope>
</reference>
<protein>
    <submittedName>
        <fullName evidence="2">Glycosyltransferase family 92 protein</fullName>
    </submittedName>
</protein>
<evidence type="ECO:0000313" key="1">
    <source>
        <dbReference type="Proteomes" id="UP000492821"/>
    </source>
</evidence>
<evidence type="ECO:0000313" key="2">
    <source>
        <dbReference type="WBParaSite" id="Pan_g21084.t1"/>
    </source>
</evidence>
<name>A0A7E4VK06_PANRE</name>
<reference evidence="1" key="1">
    <citation type="journal article" date="2013" name="Genetics">
        <title>The draft genome and transcriptome of Panagrellus redivivus are shaped by the harsh demands of a free-living lifestyle.</title>
        <authorList>
            <person name="Srinivasan J."/>
            <person name="Dillman A.R."/>
            <person name="Macchietto M.G."/>
            <person name="Heikkinen L."/>
            <person name="Lakso M."/>
            <person name="Fracchia K.M."/>
            <person name="Antoshechkin I."/>
            <person name="Mortazavi A."/>
            <person name="Wong G."/>
            <person name="Sternberg P.W."/>
        </authorList>
    </citation>
    <scope>NUCLEOTIDE SEQUENCE [LARGE SCALE GENOMIC DNA]</scope>
    <source>
        <strain evidence="1">MT8872</strain>
    </source>
</reference>
<dbReference type="AlphaFoldDB" id="A0A7E4VK06"/>
<accession>A0A7E4VK06</accession>
<proteinExistence type="predicted"/>
<keyword evidence="1" id="KW-1185">Reference proteome</keyword>
<dbReference type="Proteomes" id="UP000492821">
    <property type="component" value="Unassembled WGS sequence"/>
</dbReference>
<sequence length="99" mass="11352">MYLKTLGWTPVHFRPAVFPPEAVYPPCVCRVTETDPYSGNGAIKVVSDGCKDTDRRFFRDNKTVLFHLHALPSALLLDFDVILAHNRIELYPFLVFIEE</sequence>